<protein>
    <submittedName>
        <fullName evidence="1">Uncharacterized protein</fullName>
    </submittedName>
</protein>
<dbReference type="AlphaFoldDB" id="A0A7D9D242"/>
<accession>A0A7D9D242</accession>
<dbReference type="EMBL" id="LR633967">
    <property type="protein sequence ID" value="VUX55969.1"/>
    <property type="molecule type" value="Genomic_DNA"/>
</dbReference>
<name>A0A7D9D242_9GAMM</name>
<sequence length="102" mass="12102">MHTEIFVLDHYAARLRQVFRYVQRLILVLGRRRQPGSQLIFLPIRGDRQAVDRADIDARIAFYAETCRKHRLDIAIQATLNFLYRLFEGKPELNLDIELFES</sequence>
<organism evidence="1">
    <name type="scientific">uncultured Woeseiaceae bacterium</name>
    <dbReference type="NCBI Taxonomy" id="1983305"/>
    <lineage>
        <taxon>Bacteria</taxon>
        <taxon>Pseudomonadati</taxon>
        <taxon>Pseudomonadota</taxon>
        <taxon>Gammaproteobacteria</taxon>
        <taxon>Woeseiales</taxon>
        <taxon>Woeseiaceae</taxon>
        <taxon>environmental samples</taxon>
    </lineage>
</organism>
<gene>
    <name evidence="1" type="ORF">JTBM06_V1_200001</name>
</gene>
<feature type="non-terminal residue" evidence="1">
    <location>
        <position position="102"/>
    </location>
</feature>
<evidence type="ECO:0000313" key="1">
    <source>
        <dbReference type="EMBL" id="VUX55969.1"/>
    </source>
</evidence>
<reference evidence="1" key="1">
    <citation type="submission" date="2019-07" db="EMBL/GenBank/DDBJ databases">
        <authorList>
            <person name="Weber M."/>
            <person name="Kostadinov I."/>
            <person name="Kostadinov D I."/>
        </authorList>
    </citation>
    <scope>NUCLEOTIDE SEQUENCE</scope>
    <source>
        <strain evidence="1">Gfbio:sag-sample-m06:053724c1-46a9-4a36-b237-ea2bf867836b</strain>
    </source>
</reference>
<proteinExistence type="predicted"/>